<protein>
    <submittedName>
        <fullName evidence="2">DUF397 domain-containing protein</fullName>
    </submittedName>
</protein>
<feature type="domain" description="DUF397" evidence="1">
    <location>
        <begin position="14"/>
        <end position="64"/>
    </location>
</feature>
<reference evidence="2 3" key="1">
    <citation type="submission" date="2021-06" db="EMBL/GenBank/DDBJ databases">
        <title>Ecological speciation of a Streptomyces species isolated from different habitats and geographic origins.</title>
        <authorList>
            <person name="Wang J."/>
        </authorList>
    </citation>
    <scope>NUCLEOTIDE SEQUENCE [LARGE SCALE GENOMIC DNA]</scope>
    <source>
        <strain evidence="2 3">FXJ8.012</strain>
    </source>
</reference>
<keyword evidence="3" id="KW-1185">Reference proteome</keyword>
<evidence type="ECO:0000259" key="1">
    <source>
        <dbReference type="Pfam" id="PF04149"/>
    </source>
</evidence>
<dbReference type="Proteomes" id="UP000758701">
    <property type="component" value="Unassembled WGS sequence"/>
</dbReference>
<gene>
    <name evidence="2" type="ORF">KVH32_14775</name>
</gene>
<sequence>MTSEPTSRGLNPLSWFKSSYSGSGGGDCVEVAAAFVTVHVRDSKDRALPSISVGATQWAAFVGFAAGRATEL</sequence>
<evidence type="ECO:0000313" key="2">
    <source>
        <dbReference type="EMBL" id="MBZ6152417.1"/>
    </source>
</evidence>
<dbReference type="InterPro" id="IPR007278">
    <property type="entry name" value="DUF397"/>
</dbReference>
<accession>A0ABS7W361</accession>
<name>A0ABS7W361_STROV</name>
<dbReference type="EMBL" id="JAHSTP010000004">
    <property type="protein sequence ID" value="MBZ6152417.1"/>
    <property type="molecule type" value="Genomic_DNA"/>
</dbReference>
<proteinExistence type="predicted"/>
<evidence type="ECO:0000313" key="3">
    <source>
        <dbReference type="Proteomes" id="UP000758701"/>
    </source>
</evidence>
<comment type="caution">
    <text evidence="2">The sequence shown here is derived from an EMBL/GenBank/DDBJ whole genome shotgun (WGS) entry which is preliminary data.</text>
</comment>
<organism evidence="2 3">
    <name type="scientific">Streptomyces olivaceus</name>
    <dbReference type="NCBI Taxonomy" id="47716"/>
    <lineage>
        <taxon>Bacteria</taxon>
        <taxon>Bacillati</taxon>
        <taxon>Actinomycetota</taxon>
        <taxon>Actinomycetes</taxon>
        <taxon>Kitasatosporales</taxon>
        <taxon>Streptomycetaceae</taxon>
        <taxon>Streptomyces</taxon>
    </lineage>
</organism>
<dbReference type="RefSeq" id="WP_037763049.1">
    <property type="nucleotide sequence ID" value="NZ_JAHSSQ010000007.1"/>
</dbReference>
<dbReference type="Pfam" id="PF04149">
    <property type="entry name" value="DUF397"/>
    <property type="match status" value="1"/>
</dbReference>